<organism evidence="8 9">
    <name type="scientific">Neomesorhizobium albiziae</name>
    <dbReference type="NCBI Taxonomy" id="335020"/>
    <lineage>
        <taxon>Bacteria</taxon>
        <taxon>Pseudomonadati</taxon>
        <taxon>Pseudomonadota</taxon>
        <taxon>Alphaproteobacteria</taxon>
        <taxon>Hyphomicrobiales</taxon>
        <taxon>Phyllobacteriaceae</taxon>
        <taxon>Neomesorhizobium</taxon>
    </lineage>
</organism>
<dbReference type="GO" id="GO:0005737">
    <property type="term" value="C:cytoplasm"/>
    <property type="evidence" value="ECO:0007669"/>
    <property type="project" value="UniProtKB-SubCell"/>
</dbReference>
<keyword evidence="1 6" id="KW-0963">Cytoplasm</keyword>
<comment type="cofactor">
    <cofactor evidence="6">
        <name>a divalent metal cation</name>
        <dbReference type="ChEBI" id="CHEBI:60240"/>
    </cofactor>
</comment>
<dbReference type="SUPFAM" id="SSF53098">
    <property type="entry name" value="Ribonuclease H-like"/>
    <property type="match status" value="1"/>
</dbReference>
<keyword evidence="9" id="KW-1185">Reference proteome</keyword>
<dbReference type="Gene3D" id="3.30.420.10">
    <property type="entry name" value="Ribonuclease H-like superfamily/Ribonuclease H"/>
    <property type="match status" value="1"/>
</dbReference>
<name>A0A1I4DEQ0_9HYPH</name>
<comment type="function">
    <text evidence="6">Exonuclease involved in the 3' processing of various precursor tRNAs. Initiates hydrolysis at the 3'-terminus of an RNA molecule and releases 5'-mononucleotides.</text>
</comment>
<dbReference type="InterPro" id="IPR012337">
    <property type="entry name" value="RNaseH-like_sf"/>
</dbReference>
<gene>
    <name evidence="6" type="primary">rnd</name>
    <name evidence="8" type="ORF">SAMN04488498_1176</name>
</gene>
<evidence type="ECO:0000256" key="3">
    <source>
        <dbReference type="ARBA" id="ARBA00022722"/>
    </source>
</evidence>
<dbReference type="InterPro" id="IPR002562">
    <property type="entry name" value="3'-5'_exonuclease_dom"/>
</dbReference>
<dbReference type="SUPFAM" id="SSF47819">
    <property type="entry name" value="HRDC-like"/>
    <property type="match status" value="2"/>
</dbReference>
<dbReference type="NCBIfam" id="TIGR01388">
    <property type="entry name" value="rnd"/>
    <property type="match status" value="1"/>
</dbReference>
<dbReference type="InterPro" id="IPR036397">
    <property type="entry name" value="RNaseH_sf"/>
</dbReference>
<dbReference type="OrthoDB" id="9800549at2"/>
<comment type="similarity">
    <text evidence="6">Belongs to the RNase D family.</text>
</comment>
<evidence type="ECO:0000256" key="2">
    <source>
        <dbReference type="ARBA" id="ARBA00022694"/>
    </source>
</evidence>
<dbReference type="GO" id="GO:0003676">
    <property type="term" value="F:nucleic acid binding"/>
    <property type="evidence" value="ECO:0007669"/>
    <property type="project" value="InterPro"/>
</dbReference>
<reference evidence="8 9" key="1">
    <citation type="submission" date="2016-10" db="EMBL/GenBank/DDBJ databases">
        <authorList>
            <person name="Varghese N."/>
            <person name="Submissions S."/>
        </authorList>
    </citation>
    <scope>NUCLEOTIDE SEQUENCE [LARGE SCALE GENOMIC DNA]</scope>
    <source>
        <strain evidence="8 9">DSM 21822</strain>
    </source>
</reference>
<dbReference type="GO" id="GO:0008408">
    <property type="term" value="F:3'-5' exonuclease activity"/>
    <property type="evidence" value="ECO:0007669"/>
    <property type="project" value="InterPro"/>
</dbReference>
<evidence type="ECO:0000313" key="9">
    <source>
        <dbReference type="Proteomes" id="UP000323300"/>
    </source>
</evidence>
<dbReference type="Pfam" id="PF00570">
    <property type="entry name" value="HRDC"/>
    <property type="match status" value="1"/>
</dbReference>
<comment type="subcellular location">
    <subcellularLocation>
        <location evidence="6">Cytoplasm</location>
    </subcellularLocation>
</comment>
<dbReference type="RefSeq" id="WP_149762454.1">
    <property type="nucleotide sequence ID" value="NZ_BSPE01000033.1"/>
</dbReference>
<protein>
    <recommendedName>
        <fullName evidence="6">Ribonuclease D</fullName>
        <shortName evidence="6">RNase D</shortName>
        <ecNumber evidence="6">3.1.13.5</ecNumber>
    </recommendedName>
</protein>
<evidence type="ECO:0000313" key="8">
    <source>
        <dbReference type="EMBL" id="SFK90897.1"/>
    </source>
</evidence>
<dbReference type="GO" id="GO:0033890">
    <property type="term" value="F:ribonuclease D activity"/>
    <property type="evidence" value="ECO:0007669"/>
    <property type="project" value="UniProtKB-UniRule"/>
</dbReference>
<evidence type="ECO:0000256" key="1">
    <source>
        <dbReference type="ARBA" id="ARBA00022490"/>
    </source>
</evidence>
<dbReference type="InterPro" id="IPR002121">
    <property type="entry name" value="HRDC_dom"/>
</dbReference>
<dbReference type="HAMAP" id="MF_01899">
    <property type="entry name" value="RNase_D"/>
    <property type="match status" value="1"/>
</dbReference>
<keyword evidence="3 6" id="KW-0540">Nuclease</keyword>
<dbReference type="InterPro" id="IPR010997">
    <property type="entry name" value="HRDC-like_sf"/>
</dbReference>
<evidence type="ECO:0000256" key="4">
    <source>
        <dbReference type="ARBA" id="ARBA00022801"/>
    </source>
</evidence>
<dbReference type="PANTHER" id="PTHR47649">
    <property type="entry name" value="RIBONUCLEASE D"/>
    <property type="match status" value="1"/>
</dbReference>
<dbReference type="Proteomes" id="UP000323300">
    <property type="component" value="Unassembled WGS sequence"/>
</dbReference>
<dbReference type="PANTHER" id="PTHR47649:SF1">
    <property type="entry name" value="RIBONUCLEASE D"/>
    <property type="match status" value="1"/>
</dbReference>
<dbReference type="Pfam" id="PF01612">
    <property type="entry name" value="DNA_pol_A_exo1"/>
    <property type="match status" value="1"/>
</dbReference>
<dbReference type="InterPro" id="IPR044876">
    <property type="entry name" value="HRDC_dom_sf"/>
</dbReference>
<dbReference type="CDD" id="cd06142">
    <property type="entry name" value="RNaseD_exo"/>
    <property type="match status" value="1"/>
</dbReference>
<dbReference type="Gene3D" id="1.10.150.80">
    <property type="entry name" value="HRDC domain"/>
    <property type="match status" value="1"/>
</dbReference>
<accession>A0A1I4DEQ0</accession>
<comment type="catalytic activity">
    <reaction evidence="6">
        <text>Exonucleolytic cleavage that removes extra residues from the 3'-terminus of tRNA to produce 5'-mononucleotides.</text>
        <dbReference type="EC" id="3.1.13.5"/>
    </reaction>
</comment>
<keyword evidence="5 6" id="KW-0269">Exonuclease</keyword>
<feature type="domain" description="HRDC" evidence="7">
    <location>
        <begin position="208"/>
        <end position="289"/>
    </location>
</feature>
<evidence type="ECO:0000259" key="7">
    <source>
        <dbReference type="PROSITE" id="PS50967"/>
    </source>
</evidence>
<evidence type="ECO:0000256" key="6">
    <source>
        <dbReference type="HAMAP-Rule" id="MF_01899"/>
    </source>
</evidence>
<dbReference type="GO" id="GO:0000166">
    <property type="term" value="F:nucleotide binding"/>
    <property type="evidence" value="ECO:0007669"/>
    <property type="project" value="InterPro"/>
</dbReference>
<sequence length="390" mass="43848">MHLIKTQNELDSVVRELAKSEFITVDTEFIRETTFWPELCLIQMAAPGITALVDPLAPDIDLQPFFYLMANEAVTKVFHAARQDIEIIFHRGGLIPHPVFDTQVAAMVCGFGDSVSYDQLVQKITGVRLDKSSRFTDWRHRPLSDKQLEYAVADVTHLIDVYVHLKAELERENRAHWLNEEMEVLTSRQTYDPHPEDAWKRLKMRLRKPQELAVVQAVAAWREREARERNVPRGRVLKDDAIYEVAQQAPRDATALGRLRTTPKGWERSSTATALLAVVNTALGLPKDAMPKLPKVPQSQEGSSAAAELLKVLLRLVAEAEGVAAKVLASGDDIDRLAAEGEKADVPALHGWRKEVFGDKALQLVRGEIALKFEKRKIAVFETRKQTADA</sequence>
<dbReference type="GO" id="GO:0042780">
    <property type="term" value="P:tRNA 3'-end processing"/>
    <property type="evidence" value="ECO:0007669"/>
    <property type="project" value="UniProtKB-UniRule"/>
</dbReference>
<dbReference type="SMART" id="SM00474">
    <property type="entry name" value="35EXOc"/>
    <property type="match status" value="1"/>
</dbReference>
<dbReference type="InterPro" id="IPR006292">
    <property type="entry name" value="RNase_D"/>
</dbReference>
<dbReference type="AlphaFoldDB" id="A0A1I4DEQ0"/>
<dbReference type="EMBL" id="FOSL01000017">
    <property type="protein sequence ID" value="SFK90897.1"/>
    <property type="molecule type" value="Genomic_DNA"/>
</dbReference>
<keyword evidence="2 6" id="KW-0819">tRNA processing</keyword>
<dbReference type="EC" id="3.1.13.5" evidence="6"/>
<evidence type="ECO:0000256" key="5">
    <source>
        <dbReference type="ARBA" id="ARBA00022839"/>
    </source>
</evidence>
<keyword evidence="4 6" id="KW-0378">Hydrolase</keyword>
<dbReference type="InterPro" id="IPR051086">
    <property type="entry name" value="RNase_D-like"/>
</dbReference>
<proteinExistence type="inferred from homology"/>
<dbReference type="PROSITE" id="PS50967">
    <property type="entry name" value="HRDC"/>
    <property type="match status" value="1"/>
</dbReference>